<dbReference type="Proteomes" id="UP000233469">
    <property type="component" value="Unassembled WGS sequence"/>
</dbReference>
<name>A0A2N1N1P8_9GLOM</name>
<feature type="transmembrane region" description="Helical" evidence="1">
    <location>
        <begin position="20"/>
        <end position="37"/>
    </location>
</feature>
<sequence>MTWYEARDRIKIKMLKARKSYAIVDLSYLLVPYLYWIKDNNSVFGKNGQE</sequence>
<evidence type="ECO:0000313" key="3">
    <source>
        <dbReference type="Proteomes" id="UP000233469"/>
    </source>
</evidence>
<evidence type="ECO:0000313" key="2">
    <source>
        <dbReference type="EMBL" id="PKK67796.1"/>
    </source>
</evidence>
<dbReference type="AlphaFoldDB" id="A0A2N1N1P8"/>
<organism evidence="2 3">
    <name type="scientific">Rhizophagus irregularis</name>
    <dbReference type="NCBI Taxonomy" id="588596"/>
    <lineage>
        <taxon>Eukaryota</taxon>
        <taxon>Fungi</taxon>
        <taxon>Fungi incertae sedis</taxon>
        <taxon>Mucoromycota</taxon>
        <taxon>Glomeromycotina</taxon>
        <taxon>Glomeromycetes</taxon>
        <taxon>Glomerales</taxon>
        <taxon>Glomeraceae</taxon>
        <taxon>Rhizophagus</taxon>
    </lineage>
</organism>
<evidence type="ECO:0000256" key="1">
    <source>
        <dbReference type="SAM" id="Phobius"/>
    </source>
</evidence>
<dbReference type="EMBL" id="LLXL01000916">
    <property type="protein sequence ID" value="PKK67796.1"/>
    <property type="molecule type" value="Genomic_DNA"/>
</dbReference>
<reference evidence="2 3" key="1">
    <citation type="submission" date="2016-04" db="EMBL/GenBank/DDBJ databases">
        <title>Genome analyses suggest a sexual origin of heterokaryosis in a supposedly ancient asexual fungus.</title>
        <authorList>
            <person name="Ropars J."/>
            <person name="Sedzielewska K."/>
            <person name="Noel J."/>
            <person name="Charron P."/>
            <person name="Farinelli L."/>
            <person name="Marton T."/>
            <person name="Kruger M."/>
            <person name="Pelin A."/>
            <person name="Brachmann A."/>
            <person name="Corradi N."/>
        </authorList>
    </citation>
    <scope>NUCLEOTIDE SEQUENCE [LARGE SCALE GENOMIC DNA]</scope>
    <source>
        <strain evidence="2 3">C2</strain>
    </source>
</reference>
<reference evidence="2 3" key="2">
    <citation type="submission" date="2017-10" db="EMBL/GenBank/DDBJ databases">
        <title>Extensive intraspecific genome diversity in a model arbuscular mycorrhizal fungus.</title>
        <authorList>
            <person name="Chen E.C.H."/>
            <person name="Morin E."/>
            <person name="Baudet D."/>
            <person name="Noel J."/>
            <person name="Ndikumana S."/>
            <person name="Charron P."/>
            <person name="St-Onge C."/>
            <person name="Giorgi J."/>
            <person name="Grigoriev I.V."/>
            <person name="Roux C."/>
            <person name="Martin F.M."/>
            <person name="Corradi N."/>
        </authorList>
    </citation>
    <scope>NUCLEOTIDE SEQUENCE [LARGE SCALE GENOMIC DNA]</scope>
    <source>
        <strain evidence="2 3">C2</strain>
    </source>
</reference>
<keyword evidence="1" id="KW-0812">Transmembrane</keyword>
<comment type="caution">
    <text evidence="2">The sequence shown here is derived from an EMBL/GenBank/DDBJ whole genome shotgun (WGS) entry which is preliminary data.</text>
</comment>
<gene>
    <name evidence="2" type="ORF">RhiirC2_783077</name>
</gene>
<keyword evidence="1" id="KW-0472">Membrane</keyword>
<protein>
    <submittedName>
        <fullName evidence="2">Uncharacterized protein</fullName>
    </submittedName>
</protein>
<accession>A0A2N1N1P8</accession>
<keyword evidence="1" id="KW-1133">Transmembrane helix</keyword>
<proteinExistence type="predicted"/>